<dbReference type="GeneID" id="66105786"/>
<feature type="non-terminal residue" evidence="1">
    <location>
        <position position="1"/>
    </location>
</feature>
<protein>
    <submittedName>
        <fullName evidence="1">Uncharacterized protein</fullName>
    </submittedName>
</protein>
<dbReference type="AlphaFoldDB" id="A0A9P7VPQ4"/>
<keyword evidence="2" id="KW-1185">Reference proteome</keyword>
<proteinExistence type="predicted"/>
<gene>
    <name evidence="1" type="ORF">BT62DRAFT_902248</name>
</gene>
<dbReference type="EMBL" id="MU250543">
    <property type="protein sequence ID" value="KAG7443771.1"/>
    <property type="molecule type" value="Genomic_DNA"/>
</dbReference>
<evidence type="ECO:0000313" key="2">
    <source>
        <dbReference type="Proteomes" id="UP000812287"/>
    </source>
</evidence>
<accession>A0A9P7VPQ4</accession>
<sequence>QKLPYHSLVRSLIYLAIRTQPDIFYAAQQLSHFLNSYFFVHWNVAVQVV</sequence>
<name>A0A9P7VPQ4_9AGAR</name>
<reference evidence="1" key="1">
    <citation type="submission" date="2020-11" db="EMBL/GenBank/DDBJ databases">
        <title>Adaptations for nitrogen fixation in a non-lichenized fungal sporocarp promotes dispersal by wood-feeding termites.</title>
        <authorList>
            <consortium name="DOE Joint Genome Institute"/>
            <person name="Koch R.A."/>
            <person name="Yoon G."/>
            <person name="Arayal U."/>
            <person name="Lail K."/>
            <person name="Amirebrahimi M."/>
            <person name="Labutti K."/>
            <person name="Lipzen A."/>
            <person name="Riley R."/>
            <person name="Barry K."/>
            <person name="Henrissat B."/>
            <person name="Grigoriev I.V."/>
            <person name="Herr J.R."/>
            <person name="Aime M.C."/>
        </authorList>
    </citation>
    <scope>NUCLEOTIDE SEQUENCE</scope>
    <source>
        <strain evidence="1">MCA 3950</strain>
    </source>
</reference>
<organism evidence="1 2">
    <name type="scientific">Guyanagaster necrorhizus</name>
    <dbReference type="NCBI Taxonomy" id="856835"/>
    <lineage>
        <taxon>Eukaryota</taxon>
        <taxon>Fungi</taxon>
        <taxon>Dikarya</taxon>
        <taxon>Basidiomycota</taxon>
        <taxon>Agaricomycotina</taxon>
        <taxon>Agaricomycetes</taxon>
        <taxon>Agaricomycetidae</taxon>
        <taxon>Agaricales</taxon>
        <taxon>Marasmiineae</taxon>
        <taxon>Physalacriaceae</taxon>
        <taxon>Guyanagaster</taxon>
    </lineage>
</organism>
<evidence type="ECO:0000313" key="1">
    <source>
        <dbReference type="EMBL" id="KAG7443771.1"/>
    </source>
</evidence>
<dbReference type="RefSeq" id="XP_043037271.1">
    <property type="nucleotide sequence ID" value="XM_043183489.1"/>
</dbReference>
<comment type="caution">
    <text evidence="1">The sequence shown here is derived from an EMBL/GenBank/DDBJ whole genome shotgun (WGS) entry which is preliminary data.</text>
</comment>
<dbReference type="Proteomes" id="UP000812287">
    <property type="component" value="Unassembled WGS sequence"/>
</dbReference>
<dbReference type="OrthoDB" id="3344688at2759"/>